<protein>
    <recommendedName>
        <fullName evidence="3 12">Aspartate-semialdehyde dehydrogenase</fullName>
        <ecNumber evidence="3 12">1.2.1.11</ecNumber>
    </recommendedName>
</protein>
<organism evidence="14 15">
    <name type="scientific">Insolitispirillum peregrinum</name>
    <dbReference type="NCBI Taxonomy" id="80876"/>
    <lineage>
        <taxon>Bacteria</taxon>
        <taxon>Pseudomonadati</taxon>
        <taxon>Pseudomonadota</taxon>
        <taxon>Alphaproteobacteria</taxon>
        <taxon>Rhodospirillales</taxon>
        <taxon>Novispirillaceae</taxon>
        <taxon>Insolitispirillum</taxon>
    </lineage>
</organism>
<name>A0A1N7L4Y2_9PROT</name>
<gene>
    <name evidence="14" type="ORF">SAMN05421779_103116</name>
</gene>
<dbReference type="GO" id="GO:0004073">
    <property type="term" value="F:aspartate-semialdehyde dehydrogenase activity"/>
    <property type="evidence" value="ECO:0007669"/>
    <property type="project" value="UniProtKB-UniRule"/>
</dbReference>
<evidence type="ECO:0000256" key="12">
    <source>
        <dbReference type="NCBIfam" id="TIGR01296"/>
    </source>
</evidence>
<evidence type="ECO:0000256" key="3">
    <source>
        <dbReference type="ARBA" id="ARBA00013120"/>
    </source>
</evidence>
<dbReference type="GO" id="GO:0050661">
    <property type="term" value="F:NADP binding"/>
    <property type="evidence" value="ECO:0007669"/>
    <property type="project" value="InterPro"/>
</dbReference>
<dbReference type="GO" id="GO:0019877">
    <property type="term" value="P:diaminopimelate biosynthetic process"/>
    <property type="evidence" value="ECO:0007669"/>
    <property type="project" value="UniProtKB-KW"/>
</dbReference>
<evidence type="ECO:0000256" key="10">
    <source>
        <dbReference type="ARBA" id="ARBA00023167"/>
    </source>
</evidence>
<dbReference type="InterPro" id="IPR012280">
    <property type="entry name" value="Semialdhyde_DH_dimer_dom"/>
</dbReference>
<comment type="subunit">
    <text evidence="2">Homodimer.</text>
</comment>
<dbReference type="GO" id="GO:0009086">
    <property type="term" value="P:methionine biosynthetic process"/>
    <property type="evidence" value="ECO:0007669"/>
    <property type="project" value="UniProtKB-UniRule"/>
</dbReference>
<comment type="catalytic activity">
    <reaction evidence="11">
        <text>L-aspartate 4-semialdehyde + phosphate + NADP(+) = 4-phospho-L-aspartate + NADPH + H(+)</text>
        <dbReference type="Rhea" id="RHEA:24284"/>
        <dbReference type="ChEBI" id="CHEBI:15378"/>
        <dbReference type="ChEBI" id="CHEBI:43474"/>
        <dbReference type="ChEBI" id="CHEBI:57535"/>
        <dbReference type="ChEBI" id="CHEBI:57783"/>
        <dbReference type="ChEBI" id="CHEBI:58349"/>
        <dbReference type="ChEBI" id="CHEBI:537519"/>
        <dbReference type="EC" id="1.2.1.11"/>
    </reaction>
</comment>
<evidence type="ECO:0000256" key="7">
    <source>
        <dbReference type="ARBA" id="ARBA00022915"/>
    </source>
</evidence>
<evidence type="ECO:0000256" key="1">
    <source>
        <dbReference type="ARBA" id="ARBA00010584"/>
    </source>
</evidence>
<reference evidence="14 15" key="1">
    <citation type="submission" date="2017-01" db="EMBL/GenBank/DDBJ databases">
        <authorList>
            <person name="Mah S.A."/>
            <person name="Swanson W.J."/>
            <person name="Moy G.W."/>
            <person name="Vacquier V.D."/>
        </authorList>
    </citation>
    <scope>NUCLEOTIDE SEQUENCE [LARGE SCALE GENOMIC DNA]</scope>
    <source>
        <strain evidence="14 15">DSM 11589</strain>
    </source>
</reference>
<keyword evidence="5" id="KW-0791">Threonine biosynthesis</keyword>
<evidence type="ECO:0000256" key="6">
    <source>
        <dbReference type="ARBA" id="ARBA00022857"/>
    </source>
</evidence>
<dbReference type="OrthoDB" id="9805684at2"/>
<dbReference type="Gene3D" id="3.40.50.720">
    <property type="entry name" value="NAD(P)-binding Rossmann-like Domain"/>
    <property type="match status" value="1"/>
</dbReference>
<evidence type="ECO:0000259" key="13">
    <source>
        <dbReference type="SMART" id="SM00859"/>
    </source>
</evidence>
<dbReference type="SMART" id="SM00859">
    <property type="entry name" value="Semialdhyde_dh"/>
    <property type="match status" value="1"/>
</dbReference>
<evidence type="ECO:0000256" key="2">
    <source>
        <dbReference type="ARBA" id="ARBA00011738"/>
    </source>
</evidence>
<keyword evidence="6" id="KW-0521">NADP</keyword>
<dbReference type="GO" id="GO:0009097">
    <property type="term" value="P:isoleucine biosynthetic process"/>
    <property type="evidence" value="ECO:0007669"/>
    <property type="project" value="UniProtKB-UniRule"/>
</dbReference>
<dbReference type="EC" id="1.2.1.11" evidence="3 12"/>
<dbReference type="InterPro" id="IPR005986">
    <property type="entry name" value="Asp_semialdehyde_DH_beta"/>
</dbReference>
<sequence length="340" mass="36683">MEFRIAVAGASGHIGHEVLNVLCEHEVPFSDVTALASSASKGMEVSYGEDDLLKVHGLEAFDFKGTDVVFFATDAKTAAKYAPKATAAGCTVIDLSGQFHMEPGVPLVVPEVNGDSLADYQKKHIVANPRAVSILLALCLKPLHEAAVIKRVVVATYQAASAQGKAGMDELFRQTRGVYVNESPADSKEVYPKQVAFNVIPQIDNFQDDGSTREEWALAAEIRKIVSPDIAVQATCCTVPVFIGYGMAVTIETENPLSDKQARDLLRQAPGLSVVDHRVEEGYVTPAEVPGEDPVFVSRIRRDPTVENGLAFWCAGDNLRKGAALNAVQIALTLRDEYID</sequence>
<dbReference type="GO" id="GO:0051287">
    <property type="term" value="F:NAD binding"/>
    <property type="evidence" value="ECO:0007669"/>
    <property type="project" value="InterPro"/>
</dbReference>
<evidence type="ECO:0000313" key="15">
    <source>
        <dbReference type="Proteomes" id="UP000185678"/>
    </source>
</evidence>
<dbReference type="GO" id="GO:0046983">
    <property type="term" value="F:protein dimerization activity"/>
    <property type="evidence" value="ECO:0007669"/>
    <property type="project" value="InterPro"/>
</dbReference>
<dbReference type="InterPro" id="IPR036291">
    <property type="entry name" value="NAD(P)-bd_dom_sf"/>
</dbReference>
<dbReference type="Pfam" id="PF01118">
    <property type="entry name" value="Semialdhyde_dh"/>
    <property type="match status" value="1"/>
</dbReference>
<dbReference type="InterPro" id="IPR000534">
    <property type="entry name" value="Semialdehyde_DH_NAD-bd"/>
</dbReference>
<dbReference type="PIRSF" id="PIRSF000148">
    <property type="entry name" value="ASA_dh"/>
    <property type="match status" value="1"/>
</dbReference>
<keyword evidence="7" id="KW-0220">Diaminopimelate biosynthesis</keyword>
<feature type="domain" description="Semialdehyde dehydrogenase NAD-binding" evidence="13">
    <location>
        <begin position="4"/>
        <end position="120"/>
    </location>
</feature>
<dbReference type="STRING" id="80876.SAMN05421779_103116"/>
<dbReference type="EMBL" id="FTOA01000003">
    <property type="protein sequence ID" value="SIS68898.1"/>
    <property type="molecule type" value="Genomic_DNA"/>
</dbReference>
<evidence type="ECO:0000256" key="4">
    <source>
        <dbReference type="ARBA" id="ARBA00022605"/>
    </source>
</evidence>
<proteinExistence type="inferred from homology"/>
<dbReference type="NCBIfam" id="TIGR01296">
    <property type="entry name" value="asd_B"/>
    <property type="match status" value="1"/>
</dbReference>
<comment type="similarity">
    <text evidence="1">Belongs to the aspartate-semialdehyde dehydrogenase family.</text>
</comment>
<keyword evidence="15" id="KW-1185">Reference proteome</keyword>
<evidence type="ECO:0000256" key="9">
    <source>
        <dbReference type="ARBA" id="ARBA00023154"/>
    </source>
</evidence>
<dbReference type="SUPFAM" id="SSF55347">
    <property type="entry name" value="Glyceraldehyde-3-phosphate dehydrogenase-like, C-terminal domain"/>
    <property type="match status" value="1"/>
</dbReference>
<dbReference type="AlphaFoldDB" id="A0A1N7L4Y2"/>
<dbReference type="GO" id="GO:0009088">
    <property type="term" value="P:threonine biosynthetic process"/>
    <property type="evidence" value="ECO:0007669"/>
    <property type="project" value="UniProtKB-UniRule"/>
</dbReference>
<dbReference type="PANTHER" id="PTHR46278:SF2">
    <property type="entry name" value="ASPARTATE-SEMIALDEHYDE DEHYDROGENASE"/>
    <property type="match status" value="1"/>
</dbReference>
<evidence type="ECO:0000256" key="5">
    <source>
        <dbReference type="ARBA" id="ARBA00022697"/>
    </source>
</evidence>
<dbReference type="Pfam" id="PF02774">
    <property type="entry name" value="Semialdhyde_dhC"/>
    <property type="match status" value="1"/>
</dbReference>
<dbReference type="Gene3D" id="3.30.360.10">
    <property type="entry name" value="Dihydrodipicolinate Reductase, domain 2"/>
    <property type="match status" value="1"/>
</dbReference>
<dbReference type="NCBIfam" id="NF011456">
    <property type="entry name" value="PRK14874.1"/>
    <property type="match status" value="1"/>
</dbReference>
<dbReference type="Proteomes" id="UP000185678">
    <property type="component" value="Unassembled WGS sequence"/>
</dbReference>
<dbReference type="GO" id="GO:0009089">
    <property type="term" value="P:lysine biosynthetic process via diaminopimelate"/>
    <property type="evidence" value="ECO:0007669"/>
    <property type="project" value="UniProtKB-UniRule"/>
</dbReference>
<keyword evidence="10" id="KW-0486">Methionine biosynthesis</keyword>
<keyword evidence="8" id="KW-0560">Oxidoreductase</keyword>
<keyword evidence="9" id="KW-0457">Lysine biosynthesis</keyword>
<dbReference type="PANTHER" id="PTHR46278">
    <property type="entry name" value="DEHYDROGENASE, PUTATIVE-RELATED"/>
    <property type="match status" value="1"/>
</dbReference>
<accession>A0A1N7L4Y2</accession>
<dbReference type="SUPFAM" id="SSF51735">
    <property type="entry name" value="NAD(P)-binding Rossmann-fold domains"/>
    <property type="match status" value="1"/>
</dbReference>
<evidence type="ECO:0000256" key="8">
    <source>
        <dbReference type="ARBA" id="ARBA00023002"/>
    </source>
</evidence>
<keyword evidence="4" id="KW-0028">Amino-acid biosynthesis</keyword>
<dbReference type="RefSeq" id="WP_076399765.1">
    <property type="nucleotide sequence ID" value="NZ_FTOA01000003.1"/>
</dbReference>
<evidence type="ECO:0000313" key="14">
    <source>
        <dbReference type="EMBL" id="SIS68898.1"/>
    </source>
</evidence>
<evidence type="ECO:0000256" key="11">
    <source>
        <dbReference type="ARBA" id="ARBA00047891"/>
    </source>
</evidence>
<dbReference type="CDD" id="cd18131">
    <property type="entry name" value="ASADH_C_bac_euk_like"/>
    <property type="match status" value="1"/>
</dbReference>